<name>A0A835SB35_VANPL</name>
<evidence type="ECO:0000256" key="1">
    <source>
        <dbReference type="SAM" id="SignalP"/>
    </source>
</evidence>
<dbReference type="EMBL" id="JADCNM010000001">
    <property type="protein sequence ID" value="KAG0500312.1"/>
    <property type="molecule type" value="Genomic_DNA"/>
</dbReference>
<accession>A0A835SB35</accession>
<dbReference type="Proteomes" id="UP000639772">
    <property type="component" value="Chromosome 1"/>
</dbReference>
<proteinExistence type="predicted"/>
<feature type="chain" id="PRO_5032515658" evidence="1">
    <location>
        <begin position="27"/>
        <end position="199"/>
    </location>
</feature>
<dbReference type="AlphaFoldDB" id="A0A835SB35"/>
<evidence type="ECO:0000313" key="3">
    <source>
        <dbReference type="Proteomes" id="UP000639772"/>
    </source>
</evidence>
<comment type="caution">
    <text evidence="2">The sequence shown here is derived from an EMBL/GenBank/DDBJ whole genome shotgun (WGS) entry which is preliminary data.</text>
</comment>
<reference evidence="2 3" key="1">
    <citation type="journal article" date="2020" name="Nat. Food">
        <title>A phased Vanilla planifolia genome enables genetic improvement of flavour and production.</title>
        <authorList>
            <person name="Hasing T."/>
            <person name="Tang H."/>
            <person name="Brym M."/>
            <person name="Khazi F."/>
            <person name="Huang T."/>
            <person name="Chambers A.H."/>
        </authorList>
    </citation>
    <scope>NUCLEOTIDE SEQUENCE [LARGE SCALE GENOMIC DNA]</scope>
    <source>
        <tissue evidence="2">Leaf</tissue>
    </source>
</reference>
<evidence type="ECO:0000313" key="2">
    <source>
        <dbReference type="EMBL" id="KAG0500312.1"/>
    </source>
</evidence>
<feature type="signal peptide" evidence="1">
    <location>
        <begin position="1"/>
        <end position="26"/>
    </location>
</feature>
<protein>
    <submittedName>
        <fullName evidence="2">Uncharacterized protein</fullName>
    </submittedName>
</protein>
<sequence length="199" mass="21412">MKRALSHHLQAYFILILEWAFNSQTAETWKGTPRVSSSRELKSRDDDPIGVRVQPLAVVNHCPADVHGHMLIADAPLVGLHRVRSQGANTNVAGVDLVDIPYAAVHQNSGPSHVLSELAEVASHQGATGAPPAVDDENPAVAGALEHVPNQEIVLKHFERDDGARESYALPVRSEDRVEDSDFAVCEEGLVGVAHLGCC</sequence>
<gene>
    <name evidence="2" type="ORF">HPP92_000384</name>
</gene>
<keyword evidence="1" id="KW-0732">Signal</keyword>
<organism evidence="2 3">
    <name type="scientific">Vanilla planifolia</name>
    <name type="common">Vanilla</name>
    <dbReference type="NCBI Taxonomy" id="51239"/>
    <lineage>
        <taxon>Eukaryota</taxon>
        <taxon>Viridiplantae</taxon>
        <taxon>Streptophyta</taxon>
        <taxon>Embryophyta</taxon>
        <taxon>Tracheophyta</taxon>
        <taxon>Spermatophyta</taxon>
        <taxon>Magnoliopsida</taxon>
        <taxon>Liliopsida</taxon>
        <taxon>Asparagales</taxon>
        <taxon>Orchidaceae</taxon>
        <taxon>Vanilloideae</taxon>
        <taxon>Vanilleae</taxon>
        <taxon>Vanilla</taxon>
    </lineage>
</organism>